<dbReference type="Gene3D" id="1.10.287.130">
    <property type="match status" value="1"/>
</dbReference>
<dbReference type="InterPro" id="IPR003594">
    <property type="entry name" value="HATPase_dom"/>
</dbReference>
<keyword evidence="5" id="KW-0547">Nucleotide-binding</keyword>
<evidence type="ECO:0000256" key="11">
    <source>
        <dbReference type="SAM" id="SignalP"/>
    </source>
</evidence>
<reference evidence="13 14" key="1">
    <citation type="submission" date="2016-10" db="EMBL/GenBank/DDBJ databases">
        <authorList>
            <person name="de Groot N.N."/>
        </authorList>
    </citation>
    <scope>NUCLEOTIDE SEQUENCE [LARGE SCALE GENOMIC DNA]</scope>
    <source>
        <strain>GEY</strain>
        <strain evidence="14">DSM 9560</strain>
    </source>
</reference>
<dbReference type="InterPro" id="IPR003661">
    <property type="entry name" value="HisK_dim/P_dom"/>
</dbReference>
<evidence type="ECO:0000256" key="2">
    <source>
        <dbReference type="ARBA" id="ARBA00012438"/>
    </source>
</evidence>
<name>A0A1I2G6Q0_9BACT</name>
<keyword evidence="10" id="KW-0812">Transmembrane</keyword>
<evidence type="ECO:0000256" key="8">
    <source>
        <dbReference type="ARBA" id="ARBA00023012"/>
    </source>
</evidence>
<feature type="chain" id="PRO_5011652642" description="histidine kinase" evidence="11">
    <location>
        <begin position="23"/>
        <end position="950"/>
    </location>
</feature>
<comment type="catalytic activity">
    <reaction evidence="1">
        <text>ATP + protein L-histidine = ADP + protein N-phospho-L-histidine.</text>
        <dbReference type="EC" id="2.7.13.3"/>
    </reaction>
</comment>
<evidence type="ECO:0000313" key="14">
    <source>
        <dbReference type="Proteomes" id="UP000199513"/>
    </source>
</evidence>
<dbReference type="EMBL" id="FONY01000017">
    <property type="protein sequence ID" value="SFF13295.1"/>
    <property type="molecule type" value="Genomic_DNA"/>
</dbReference>
<keyword evidence="8" id="KW-0902">Two-component regulatory system</keyword>
<feature type="coiled-coil region" evidence="9">
    <location>
        <begin position="392"/>
        <end position="437"/>
    </location>
</feature>
<dbReference type="STRING" id="1003.SAMN04488541_10178"/>
<proteinExistence type="predicted"/>
<organism evidence="13 14">
    <name type="scientific">Thermoflexibacter ruber</name>
    <dbReference type="NCBI Taxonomy" id="1003"/>
    <lineage>
        <taxon>Bacteria</taxon>
        <taxon>Pseudomonadati</taxon>
        <taxon>Bacteroidota</taxon>
        <taxon>Cytophagia</taxon>
        <taxon>Cytophagales</taxon>
        <taxon>Thermoflexibacteraceae</taxon>
        <taxon>Thermoflexibacter</taxon>
    </lineage>
</organism>
<evidence type="ECO:0000256" key="4">
    <source>
        <dbReference type="ARBA" id="ARBA00022679"/>
    </source>
</evidence>
<evidence type="ECO:0000313" key="13">
    <source>
        <dbReference type="EMBL" id="SFF13295.1"/>
    </source>
</evidence>
<dbReference type="Gene3D" id="1.25.40.10">
    <property type="entry name" value="Tetratricopeptide repeat domain"/>
    <property type="match status" value="2"/>
</dbReference>
<dbReference type="InterPro" id="IPR003018">
    <property type="entry name" value="GAF"/>
</dbReference>
<dbReference type="PRINTS" id="PR00344">
    <property type="entry name" value="BCTRLSENSOR"/>
</dbReference>
<dbReference type="PANTHER" id="PTHR43065:SF10">
    <property type="entry name" value="PEROXIDE STRESS-ACTIVATED HISTIDINE KINASE MAK3"/>
    <property type="match status" value="1"/>
</dbReference>
<dbReference type="SUPFAM" id="SSF55874">
    <property type="entry name" value="ATPase domain of HSP90 chaperone/DNA topoisomerase II/histidine kinase"/>
    <property type="match status" value="1"/>
</dbReference>
<evidence type="ECO:0000256" key="3">
    <source>
        <dbReference type="ARBA" id="ARBA00022553"/>
    </source>
</evidence>
<dbReference type="Gene3D" id="3.30.450.40">
    <property type="match status" value="1"/>
</dbReference>
<dbReference type="EC" id="2.7.13.3" evidence="2"/>
<keyword evidence="14" id="KW-1185">Reference proteome</keyword>
<dbReference type="InterPro" id="IPR029016">
    <property type="entry name" value="GAF-like_dom_sf"/>
</dbReference>
<dbReference type="Gene3D" id="3.30.565.10">
    <property type="entry name" value="Histidine kinase-like ATPase, C-terminal domain"/>
    <property type="match status" value="1"/>
</dbReference>
<dbReference type="InterPro" id="IPR004358">
    <property type="entry name" value="Sig_transdc_His_kin-like_C"/>
</dbReference>
<dbReference type="SUPFAM" id="SSF48452">
    <property type="entry name" value="TPR-like"/>
    <property type="match status" value="2"/>
</dbReference>
<dbReference type="InterPro" id="IPR036890">
    <property type="entry name" value="HATPase_C_sf"/>
</dbReference>
<dbReference type="Pfam" id="PF13185">
    <property type="entry name" value="GAF_2"/>
    <property type="match status" value="1"/>
</dbReference>
<dbReference type="SMART" id="SM00387">
    <property type="entry name" value="HATPase_c"/>
    <property type="match status" value="1"/>
</dbReference>
<evidence type="ECO:0000256" key="7">
    <source>
        <dbReference type="ARBA" id="ARBA00022840"/>
    </source>
</evidence>
<dbReference type="SUPFAM" id="SSF47384">
    <property type="entry name" value="Homodimeric domain of signal transducing histidine kinase"/>
    <property type="match status" value="1"/>
</dbReference>
<dbReference type="Proteomes" id="UP000199513">
    <property type="component" value="Unassembled WGS sequence"/>
</dbReference>
<dbReference type="OrthoDB" id="9806995at2"/>
<evidence type="ECO:0000256" key="9">
    <source>
        <dbReference type="SAM" id="Coils"/>
    </source>
</evidence>
<keyword evidence="3" id="KW-0597">Phosphoprotein</keyword>
<keyword evidence="10" id="KW-1133">Transmembrane helix</keyword>
<feature type="coiled-coil region" evidence="9">
    <location>
        <begin position="331"/>
        <end position="365"/>
    </location>
</feature>
<keyword evidence="7" id="KW-0067">ATP-binding</keyword>
<dbReference type="PROSITE" id="PS50109">
    <property type="entry name" value="HIS_KIN"/>
    <property type="match status" value="1"/>
</dbReference>
<keyword evidence="6" id="KW-0418">Kinase</keyword>
<feature type="domain" description="Histidine kinase" evidence="12">
    <location>
        <begin position="782"/>
        <end position="950"/>
    </location>
</feature>
<gene>
    <name evidence="13" type="ORF">SAMN04488541_10178</name>
</gene>
<sequence length="950" mass="107920">MKLVKLSIIIAFFLLSAMPTSAQNAQALDSLNRLLSASQSDTNQVKILIDLGRAYIYSSSDTAIYYCQKALALAEKLQYTKGESFALSMIAFSETEKSNYVSALHYAQKSLKVATQGNHLFEKAFAYLRLASLSGTMGDIEEALSFFKKAEEIFIRLKNEERLAVVYNNIGSMYAGEAEFSKDKAVHDSLCLLSLSYYKKAEAIRRKNKEELGLATVLSNIVSTYIQLGQDSLADSFLPELEQLATKFNSAREKFNAKLDKAEILLHKGELLEAEKLALTLLAEEKAVFNKPTSSGLYRLLNELYAQKKDYEKAYQYRIIYQDLRERELYKPEAQKAMQAVRKNLEEERRMAEKAETEKEKQVQRLYWAIAGGGFLVVLLILGITYRNSLRQKQANQLLQEKNEEIAQQSEELYQINEEVLAQRDSLQKSYENVELLNEIGKKITSSLNFEVIFAQLYQSINQLMDATIFGIGIYKENQQEIRYELAMERGVAYLPYSRSMQDKTQWAVQCIEQKKEIFINDLDKENGKTTVINNVTLEDGTAAEEPQSLIYLPLMKNQDKVFGLITVQSFQKNAYSDYHLNILRNLATYTTIALENAESFNEIQLKNAEINTQREEILTTLENLQATQDQLVQSERLAVVGKLVANVAHEINTPLGAIRASAGNIVTDLNQSITELPRIFEILDEEKKNLFFALVAKALANKQLVSSREERQIRRKQQDDLEPLGVADADEIAYDLTAMGLYEGYMDFLPLFRDKEARLILQTAYHLVNQQRSTENIQVAVDRASKVVFALKTYARQDHLGEKVQATLKNGLETVLTLYHNLLKQGVEVEREYEANPEFWCYPDELAQVWTNLIHNALQAMNHKGKLTVGMKQENNNLIVSFADTGKGIPDDIKPKIFEPFFTTKPVGEGSGLGLDICQKIVKKHNGEMGFESEVGRGTRFWVRLPIEG</sequence>
<dbReference type="RefSeq" id="WP_091544940.1">
    <property type="nucleotide sequence ID" value="NZ_FONY01000017.1"/>
</dbReference>
<dbReference type="AlphaFoldDB" id="A0A1I2G6Q0"/>
<dbReference type="Pfam" id="PF02518">
    <property type="entry name" value="HATPase_c"/>
    <property type="match status" value="1"/>
</dbReference>
<dbReference type="SMART" id="SM00065">
    <property type="entry name" value="GAF"/>
    <property type="match status" value="1"/>
</dbReference>
<evidence type="ECO:0000256" key="10">
    <source>
        <dbReference type="SAM" id="Phobius"/>
    </source>
</evidence>
<feature type="transmembrane region" description="Helical" evidence="10">
    <location>
        <begin position="366"/>
        <end position="386"/>
    </location>
</feature>
<dbReference type="CDD" id="cd00082">
    <property type="entry name" value="HisKA"/>
    <property type="match status" value="1"/>
</dbReference>
<evidence type="ECO:0000256" key="1">
    <source>
        <dbReference type="ARBA" id="ARBA00000085"/>
    </source>
</evidence>
<feature type="signal peptide" evidence="11">
    <location>
        <begin position="1"/>
        <end position="22"/>
    </location>
</feature>
<dbReference type="SUPFAM" id="SSF55781">
    <property type="entry name" value="GAF domain-like"/>
    <property type="match status" value="1"/>
</dbReference>
<dbReference type="GO" id="GO:0000155">
    <property type="term" value="F:phosphorelay sensor kinase activity"/>
    <property type="evidence" value="ECO:0007669"/>
    <property type="project" value="InterPro"/>
</dbReference>
<evidence type="ECO:0000256" key="5">
    <source>
        <dbReference type="ARBA" id="ARBA00022741"/>
    </source>
</evidence>
<keyword evidence="9" id="KW-0175">Coiled coil</keyword>
<dbReference type="InterPro" id="IPR005467">
    <property type="entry name" value="His_kinase_dom"/>
</dbReference>
<dbReference type="InterPro" id="IPR036097">
    <property type="entry name" value="HisK_dim/P_sf"/>
</dbReference>
<keyword evidence="4" id="KW-0808">Transferase</keyword>
<protein>
    <recommendedName>
        <fullName evidence="2">histidine kinase</fullName>
        <ecNumber evidence="2">2.7.13.3</ecNumber>
    </recommendedName>
</protein>
<keyword evidence="11" id="KW-0732">Signal</keyword>
<dbReference type="PANTHER" id="PTHR43065">
    <property type="entry name" value="SENSOR HISTIDINE KINASE"/>
    <property type="match status" value="1"/>
</dbReference>
<dbReference type="InterPro" id="IPR011990">
    <property type="entry name" value="TPR-like_helical_dom_sf"/>
</dbReference>
<evidence type="ECO:0000259" key="12">
    <source>
        <dbReference type="PROSITE" id="PS50109"/>
    </source>
</evidence>
<dbReference type="GO" id="GO:0005524">
    <property type="term" value="F:ATP binding"/>
    <property type="evidence" value="ECO:0007669"/>
    <property type="project" value="UniProtKB-KW"/>
</dbReference>
<keyword evidence="10" id="KW-0472">Membrane</keyword>
<evidence type="ECO:0000256" key="6">
    <source>
        <dbReference type="ARBA" id="ARBA00022777"/>
    </source>
</evidence>
<accession>A0A1I2G6Q0</accession>